<dbReference type="InterPro" id="IPR028992">
    <property type="entry name" value="Hedgehog/Intein_dom"/>
</dbReference>
<feature type="domain" description="Hedgehog/Intein (Hint)" evidence="1">
    <location>
        <begin position="23"/>
        <end position="152"/>
    </location>
</feature>
<dbReference type="RefSeq" id="WP_226746904.1">
    <property type="nucleotide sequence ID" value="NZ_JAJATZ010000001.1"/>
</dbReference>
<evidence type="ECO:0000313" key="3">
    <source>
        <dbReference type="Proteomes" id="UP001138961"/>
    </source>
</evidence>
<reference evidence="2" key="1">
    <citation type="submission" date="2021-10" db="EMBL/GenBank/DDBJ databases">
        <title>Loktanella gaetbuli sp. nov., isolated from a tidal flat.</title>
        <authorList>
            <person name="Park S."/>
            <person name="Yoon J.-H."/>
        </authorList>
    </citation>
    <scope>NUCLEOTIDE SEQUENCE</scope>
    <source>
        <strain evidence="2">TSTF-M6</strain>
    </source>
</reference>
<organism evidence="2 3">
    <name type="scientific">Loktanella gaetbuli</name>
    <dbReference type="NCBI Taxonomy" id="2881335"/>
    <lineage>
        <taxon>Bacteria</taxon>
        <taxon>Pseudomonadati</taxon>
        <taxon>Pseudomonadota</taxon>
        <taxon>Alphaproteobacteria</taxon>
        <taxon>Rhodobacterales</taxon>
        <taxon>Roseobacteraceae</taxon>
        <taxon>Loktanella</taxon>
    </lineage>
</organism>
<evidence type="ECO:0000313" key="2">
    <source>
        <dbReference type="EMBL" id="MCB5197820.1"/>
    </source>
</evidence>
<sequence>MQTKTIERSVAAPKKAKLNAGVCAGTTIMTMEGEMPVEHLEAGMRIITRDSGMAILRKIDVATQKIAPIRIKAGSLGHTRPDRDIMVTPNTILHIRDWRAEALFGTQTANIEAARLVDGEYLAPQAAQQMTTYTLTFDRQHILYADGIEMASAAV</sequence>
<proteinExistence type="predicted"/>
<gene>
    <name evidence="2" type="ORF">LGQ03_01055</name>
</gene>
<dbReference type="SUPFAM" id="SSF51294">
    <property type="entry name" value="Hedgehog/intein (Hint) domain"/>
    <property type="match status" value="1"/>
</dbReference>
<dbReference type="Proteomes" id="UP001138961">
    <property type="component" value="Unassembled WGS sequence"/>
</dbReference>
<evidence type="ECO:0000259" key="1">
    <source>
        <dbReference type="Pfam" id="PF13403"/>
    </source>
</evidence>
<protein>
    <submittedName>
        <fullName evidence="2">Hint domain-containing protein</fullName>
    </submittedName>
</protein>
<dbReference type="InterPro" id="IPR036844">
    <property type="entry name" value="Hint_dom_sf"/>
</dbReference>
<dbReference type="Pfam" id="PF13403">
    <property type="entry name" value="Hint_2"/>
    <property type="match status" value="1"/>
</dbReference>
<name>A0ABS8BQ20_9RHOB</name>
<keyword evidence="3" id="KW-1185">Reference proteome</keyword>
<dbReference type="EMBL" id="JAJATZ010000001">
    <property type="protein sequence ID" value="MCB5197820.1"/>
    <property type="molecule type" value="Genomic_DNA"/>
</dbReference>
<accession>A0ABS8BQ20</accession>
<comment type="caution">
    <text evidence="2">The sequence shown here is derived from an EMBL/GenBank/DDBJ whole genome shotgun (WGS) entry which is preliminary data.</text>
</comment>